<feature type="domain" description="Tc1-like transposase DDE" evidence="1">
    <location>
        <begin position="185"/>
        <end position="323"/>
    </location>
</feature>
<organism evidence="3 4">
    <name type="scientific">Methylobacterium durans</name>
    <dbReference type="NCBI Taxonomy" id="2202825"/>
    <lineage>
        <taxon>Bacteria</taxon>
        <taxon>Pseudomonadati</taxon>
        <taxon>Pseudomonadota</taxon>
        <taxon>Alphaproteobacteria</taxon>
        <taxon>Hyphomicrobiales</taxon>
        <taxon>Methylobacteriaceae</taxon>
        <taxon>Methylobacterium</taxon>
    </lineage>
</organism>
<gene>
    <name evidence="3" type="ORF">DK389_09645</name>
</gene>
<accession>A0A2U8W5F9</accession>
<evidence type="ECO:0000313" key="3">
    <source>
        <dbReference type="EMBL" id="AWN40740.1"/>
    </source>
</evidence>
<dbReference type="InterPro" id="IPR025959">
    <property type="entry name" value="Winged_HTH_dom"/>
</dbReference>
<dbReference type="Pfam" id="PF13551">
    <property type="entry name" value="HTH_29"/>
    <property type="match status" value="1"/>
</dbReference>
<dbReference type="Gene3D" id="3.30.420.10">
    <property type="entry name" value="Ribonuclease H-like superfamily/Ribonuclease H"/>
    <property type="match status" value="1"/>
</dbReference>
<dbReference type="KEGG" id="mets:DK389_09645"/>
<evidence type="ECO:0000313" key="4">
    <source>
        <dbReference type="Proteomes" id="UP000245926"/>
    </source>
</evidence>
<evidence type="ECO:0000259" key="1">
    <source>
        <dbReference type="Pfam" id="PF13358"/>
    </source>
</evidence>
<dbReference type="EMBL" id="CP029550">
    <property type="protein sequence ID" value="AWN40740.1"/>
    <property type="molecule type" value="Genomic_DNA"/>
</dbReference>
<dbReference type="AlphaFoldDB" id="A0A2U8W5F9"/>
<dbReference type="Pfam" id="PF13592">
    <property type="entry name" value="HTH_33"/>
    <property type="match status" value="1"/>
</dbReference>
<dbReference type="Pfam" id="PF13358">
    <property type="entry name" value="DDE_3"/>
    <property type="match status" value="1"/>
</dbReference>
<dbReference type="Proteomes" id="UP000245926">
    <property type="component" value="Chromosome"/>
</dbReference>
<sequence>MSAAVALREDFNADDLRRLAKASRDAGQSRRLLALAEIYEGSSRTDAARIGVVGLQTVRDWVLAFNAAGPAGLINRKAPGNPAKLSDAQRQALAQIVESGPDPDRHGVVRWRLKDLAAWIYASFGVSLNESTVGRTVKQLGFRKLSARPRHHEQDPAALAAFKKNLPAEVRAIRARLPAGAAIEVWWSDEARVGQKNTLPRRWARRGSRPSAPKDQRTAHAYIFGAICPEKGKGAGLIMPRCDTAAMNEHLREISCSVEEGAHAVLILDGAGWHVAHDLVVPANITLLPLPACAPELNPVENVWQFLRDNWLGDRVFSSYEDIVEQCCQVWNRFIDQPWKIMSIGLRDWAYQL</sequence>
<protein>
    <submittedName>
        <fullName evidence="3">IS630 family transposase</fullName>
    </submittedName>
</protein>
<dbReference type="OrthoDB" id="2375382at2"/>
<reference evidence="4" key="1">
    <citation type="submission" date="2018-05" db="EMBL/GenBank/DDBJ databases">
        <title>Complete Genome Sequence of Methylobacterium sp. 17SD2-17.</title>
        <authorList>
            <person name="Srinivasan S."/>
        </authorList>
    </citation>
    <scope>NUCLEOTIDE SEQUENCE [LARGE SCALE GENOMIC DNA]</scope>
    <source>
        <strain evidence="4">17SD2-17</strain>
    </source>
</reference>
<dbReference type="SUPFAM" id="SSF46689">
    <property type="entry name" value="Homeodomain-like"/>
    <property type="match status" value="1"/>
</dbReference>
<dbReference type="InterPro" id="IPR009057">
    <property type="entry name" value="Homeodomain-like_sf"/>
</dbReference>
<dbReference type="InterPro" id="IPR038717">
    <property type="entry name" value="Tc1-like_DDE_dom"/>
</dbReference>
<dbReference type="NCBIfam" id="NF033545">
    <property type="entry name" value="transpos_IS630"/>
    <property type="match status" value="1"/>
</dbReference>
<dbReference type="InterPro" id="IPR036397">
    <property type="entry name" value="RNaseH_sf"/>
</dbReference>
<name>A0A2U8W5F9_9HYPH</name>
<dbReference type="RefSeq" id="WP_109889149.1">
    <property type="nucleotide sequence ID" value="NZ_CP029550.1"/>
</dbReference>
<evidence type="ECO:0000259" key="2">
    <source>
        <dbReference type="Pfam" id="PF13592"/>
    </source>
</evidence>
<dbReference type="InterPro" id="IPR047655">
    <property type="entry name" value="Transpos_IS630-like"/>
</dbReference>
<feature type="domain" description="Winged helix-turn helix" evidence="2">
    <location>
        <begin position="108"/>
        <end position="165"/>
    </location>
</feature>
<keyword evidence="4" id="KW-1185">Reference proteome</keyword>
<proteinExistence type="predicted"/>
<dbReference type="GO" id="GO:0003676">
    <property type="term" value="F:nucleic acid binding"/>
    <property type="evidence" value="ECO:0007669"/>
    <property type="project" value="InterPro"/>
</dbReference>